<dbReference type="InterPro" id="IPR053934">
    <property type="entry name" value="HTTM_dom"/>
</dbReference>
<dbReference type="SMART" id="SM00752">
    <property type="entry name" value="HTTM"/>
    <property type="match status" value="1"/>
</dbReference>
<keyword evidence="10" id="KW-1185">Reference proteome</keyword>
<feature type="transmembrane region" description="Helical" evidence="7">
    <location>
        <begin position="147"/>
        <end position="166"/>
    </location>
</feature>
<dbReference type="Pfam" id="PF22777">
    <property type="entry name" value="VKGC_lumenal_dom"/>
    <property type="match status" value="1"/>
</dbReference>
<feature type="transmembrane region" description="Helical" evidence="7">
    <location>
        <begin position="234"/>
        <end position="261"/>
    </location>
</feature>
<dbReference type="InterPro" id="IPR011020">
    <property type="entry name" value="HTTM-like"/>
</dbReference>
<evidence type="ECO:0000313" key="10">
    <source>
        <dbReference type="Proteomes" id="UP001597549"/>
    </source>
</evidence>
<dbReference type="Pfam" id="PF05090">
    <property type="entry name" value="HTTM"/>
    <property type="match status" value="1"/>
</dbReference>
<evidence type="ECO:0000259" key="8">
    <source>
        <dbReference type="SMART" id="SM00752"/>
    </source>
</evidence>
<evidence type="ECO:0000256" key="5">
    <source>
        <dbReference type="ARBA" id="ARBA00023157"/>
    </source>
</evidence>
<comment type="subcellular location">
    <subcellularLocation>
        <location evidence="1">Endomembrane system</location>
        <topology evidence="1">Multi-pass membrane protein</topology>
    </subcellularLocation>
</comment>
<dbReference type="PANTHER" id="PTHR12639">
    <property type="entry name" value="VITAMIN K-DEPENDENT GAMMA-CARBOXYLASE"/>
    <property type="match status" value="1"/>
</dbReference>
<gene>
    <name evidence="9" type="ORF">ACFSX9_06450</name>
</gene>
<protein>
    <submittedName>
        <fullName evidence="9">HTTM domain-containing protein</fullName>
    </submittedName>
</protein>
<accession>A0ABW5Z7U0</accession>
<evidence type="ECO:0000256" key="2">
    <source>
        <dbReference type="ARBA" id="ARBA00022692"/>
    </source>
</evidence>
<dbReference type="PANTHER" id="PTHR12639:SF7">
    <property type="entry name" value="HTTM DOMAIN-CONTAINING PROTEIN"/>
    <property type="match status" value="1"/>
</dbReference>
<keyword evidence="6" id="KW-0456">Lyase</keyword>
<dbReference type="RefSeq" id="WP_379805833.1">
    <property type="nucleotide sequence ID" value="NZ_JBHUOL010000012.1"/>
</dbReference>
<keyword evidence="5" id="KW-1015">Disulfide bond</keyword>
<feature type="transmembrane region" description="Helical" evidence="7">
    <location>
        <begin position="63"/>
        <end position="80"/>
    </location>
</feature>
<evidence type="ECO:0000313" key="9">
    <source>
        <dbReference type="EMBL" id="MFD2908371.1"/>
    </source>
</evidence>
<keyword evidence="4 7" id="KW-0472">Membrane</keyword>
<feature type="transmembrane region" description="Helical" evidence="7">
    <location>
        <begin position="290"/>
        <end position="307"/>
    </location>
</feature>
<feature type="transmembrane region" description="Helical" evidence="7">
    <location>
        <begin position="200"/>
        <end position="222"/>
    </location>
</feature>
<feature type="domain" description="HTTM-like" evidence="8">
    <location>
        <begin position="6"/>
        <end position="265"/>
    </location>
</feature>
<name>A0ABW5Z7U0_9FLAO</name>
<sequence>MKQHFFKSIDNAPLIVFRIFFGFLIACESFGAIITGWVKNVLITPEFTFSFIGLEWLQPLPGYGMYFYFVLMGILGLFIMLGYRYKFAIISYTILWAGVYFMQKSSYNNHYYLLLIISFFMVFLPANRYASLDVKQNRFKEERAMPYWVSLLFIVQVTIVYTYAALAKFYPDWLDGSFTKLLLEGTTSNKHLLQVFTHKYFYIFIAYTGILFDLLIVPLLLFKKTRTIALLASLTFHLFNAIFLQIGIFPFFALTFSLFFYPPGKIRQLFFKKKPEIDSIQEYNYFGKKTFLYFFIPFLFIQLLLPLRHHLIEGDVLWTEEGHRLSWRMMLRQRDGFISIKIKNNATQETTSYDYNKNLSSKQARSLATKPDFIWQYCQHIKEEYKGQDVSIYIDCKNNINNGEYKTLINPEQDFVIAKWDYFWHNDWILLE</sequence>
<reference evidence="10" key="1">
    <citation type="journal article" date="2019" name="Int. J. Syst. Evol. Microbiol.">
        <title>The Global Catalogue of Microorganisms (GCM) 10K type strain sequencing project: providing services to taxonomists for standard genome sequencing and annotation.</title>
        <authorList>
            <consortium name="The Broad Institute Genomics Platform"/>
            <consortium name="The Broad Institute Genome Sequencing Center for Infectious Disease"/>
            <person name="Wu L."/>
            <person name="Ma J."/>
        </authorList>
    </citation>
    <scope>NUCLEOTIDE SEQUENCE [LARGE SCALE GENOMIC DNA]</scope>
    <source>
        <strain evidence="10">KCTC 52644</strain>
    </source>
</reference>
<dbReference type="InterPro" id="IPR007782">
    <property type="entry name" value="VKG_COase"/>
</dbReference>
<proteinExistence type="predicted"/>
<dbReference type="EMBL" id="JBHUOL010000012">
    <property type="protein sequence ID" value="MFD2908371.1"/>
    <property type="molecule type" value="Genomic_DNA"/>
</dbReference>
<evidence type="ECO:0000256" key="4">
    <source>
        <dbReference type="ARBA" id="ARBA00023136"/>
    </source>
</evidence>
<dbReference type="InterPro" id="IPR053935">
    <property type="entry name" value="VKGC_lumenal_dom"/>
</dbReference>
<dbReference type="Proteomes" id="UP001597549">
    <property type="component" value="Unassembled WGS sequence"/>
</dbReference>
<evidence type="ECO:0000256" key="6">
    <source>
        <dbReference type="ARBA" id="ARBA00023239"/>
    </source>
</evidence>
<feature type="transmembrane region" description="Helical" evidence="7">
    <location>
        <begin position="87"/>
        <end position="103"/>
    </location>
</feature>
<keyword evidence="2 7" id="KW-0812">Transmembrane</keyword>
<evidence type="ECO:0000256" key="1">
    <source>
        <dbReference type="ARBA" id="ARBA00004127"/>
    </source>
</evidence>
<feature type="transmembrane region" description="Helical" evidence="7">
    <location>
        <begin position="109"/>
        <end position="126"/>
    </location>
</feature>
<keyword evidence="3 7" id="KW-1133">Transmembrane helix</keyword>
<feature type="transmembrane region" description="Helical" evidence="7">
    <location>
        <begin position="12"/>
        <end position="38"/>
    </location>
</feature>
<organism evidence="9 10">
    <name type="scientific">Flavobacterium ardleyense</name>
    <dbReference type="NCBI Taxonomy" id="2038737"/>
    <lineage>
        <taxon>Bacteria</taxon>
        <taxon>Pseudomonadati</taxon>
        <taxon>Bacteroidota</taxon>
        <taxon>Flavobacteriia</taxon>
        <taxon>Flavobacteriales</taxon>
        <taxon>Flavobacteriaceae</taxon>
        <taxon>Flavobacterium</taxon>
    </lineage>
</organism>
<comment type="caution">
    <text evidence="9">The sequence shown here is derived from an EMBL/GenBank/DDBJ whole genome shotgun (WGS) entry which is preliminary data.</text>
</comment>
<evidence type="ECO:0000256" key="3">
    <source>
        <dbReference type="ARBA" id="ARBA00022989"/>
    </source>
</evidence>
<evidence type="ECO:0000256" key="7">
    <source>
        <dbReference type="SAM" id="Phobius"/>
    </source>
</evidence>